<name>A0AAD0L888_PSEPU</name>
<dbReference type="GO" id="GO:0015627">
    <property type="term" value="C:type II protein secretion system complex"/>
    <property type="evidence" value="ECO:0007669"/>
    <property type="project" value="TreeGrafter"/>
</dbReference>
<feature type="chain" id="PRO_5042122661" evidence="1">
    <location>
        <begin position="24"/>
        <end position="109"/>
    </location>
</feature>
<dbReference type="NCBIfam" id="TIGR00426">
    <property type="entry name" value="competence protein ComEA helix-hairpin-helix repeat region"/>
    <property type="match status" value="1"/>
</dbReference>
<dbReference type="InterPro" id="IPR010994">
    <property type="entry name" value="RuvA_2-like"/>
</dbReference>
<dbReference type="PANTHER" id="PTHR21180:SF32">
    <property type="entry name" value="ENDONUCLEASE_EXONUCLEASE_PHOSPHATASE FAMILY DOMAIN-CONTAINING PROTEIN 1"/>
    <property type="match status" value="1"/>
</dbReference>
<dbReference type="SUPFAM" id="SSF47781">
    <property type="entry name" value="RuvA domain 2-like"/>
    <property type="match status" value="1"/>
</dbReference>
<gene>
    <name evidence="2" type="ORF">C1S65_19440</name>
</gene>
<dbReference type="Pfam" id="PF12836">
    <property type="entry name" value="HHH_3"/>
    <property type="match status" value="1"/>
</dbReference>
<dbReference type="GO" id="GO:0015628">
    <property type="term" value="P:protein secretion by the type II secretion system"/>
    <property type="evidence" value="ECO:0007669"/>
    <property type="project" value="TreeGrafter"/>
</dbReference>
<reference evidence="2 3" key="1">
    <citation type="submission" date="2018-06" db="EMBL/GenBank/DDBJ databases">
        <title>The genome of Pseudomonas putida NX-1, a lignin degrader.</title>
        <authorList>
            <person name="Xu Z."/>
        </authorList>
    </citation>
    <scope>NUCLEOTIDE SEQUENCE [LARGE SCALE GENOMIC DNA]</scope>
    <source>
        <strain evidence="2 3">NX-1</strain>
    </source>
</reference>
<dbReference type="InterPro" id="IPR051675">
    <property type="entry name" value="Endo/Exo/Phosphatase_dom_1"/>
</dbReference>
<dbReference type="PANTHER" id="PTHR21180">
    <property type="entry name" value="ENDONUCLEASE/EXONUCLEASE/PHOSPHATASE FAMILY DOMAIN-CONTAINING PROTEIN 1"/>
    <property type="match status" value="1"/>
</dbReference>
<dbReference type="AlphaFoldDB" id="A0AAD0L888"/>
<feature type="signal peptide" evidence="1">
    <location>
        <begin position="1"/>
        <end position="23"/>
    </location>
</feature>
<proteinExistence type="predicted"/>
<dbReference type="InterPro" id="IPR004509">
    <property type="entry name" value="Competence_ComEA_HhH"/>
</dbReference>
<organism evidence="2 3">
    <name type="scientific">Pseudomonas putida</name>
    <name type="common">Arthrobacter siderocapsulatus</name>
    <dbReference type="NCBI Taxonomy" id="303"/>
    <lineage>
        <taxon>Bacteria</taxon>
        <taxon>Pseudomonadati</taxon>
        <taxon>Pseudomonadota</taxon>
        <taxon>Gammaproteobacteria</taxon>
        <taxon>Pseudomonadales</taxon>
        <taxon>Pseudomonadaceae</taxon>
        <taxon>Pseudomonas</taxon>
    </lineage>
</organism>
<evidence type="ECO:0000313" key="2">
    <source>
        <dbReference type="EMBL" id="AXA26176.1"/>
    </source>
</evidence>
<evidence type="ECO:0000313" key="3">
    <source>
        <dbReference type="Proteomes" id="UP000251617"/>
    </source>
</evidence>
<dbReference type="EMBL" id="CP030750">
    <property type="protein sequence ID" value="AXA26176.1"/>
    <property type="molecule type" value="Genomic_DNA"/>
</dbReference>
<keyword evidence="1" id="KW-0732">Signal</keyword>
<dbReference type="Gene3D" id="1.10.150.280">
    <property type="entry name" value="AF1531-like domain"/>
    <property type="match status" value="1"/>
</dbReference>
<dbReference type="Proteomes" id="UP000251617">
    <property type="component" value="Chromosome"/>
</dbReference>
<protein>
    <submittedName>
        <fullName evidence="2">Competence protein ComEA</fullName>
    </submittedName>
</protein>
<accession>A0AAD0L888</accession>
<evidence type="ECO:0000256" key="1">
    <source>
        <dbReference type="SAM" id="SignalP"/>
    </source>
</evidence>
<sequence>MFRKRFAGVVLALFAALSFAVSAAPSPKAGTVEHAPTVSLNAASDKVSLNTADATSLQLRLSGIGSTKAEAIVAYREANGPFKAVDELLEIKGIGSALLERNRAILTVD</sequence>
<dbReference type="RefSeq" id="WP_112898912.1">
    <property type="nucleotide sequence ID" value="NZ_CP030750.1"/>
</dbReference>